<sequence length="217" mass="25166">MFEVIVLRTKELILHTAVTLFNEQGTGKVSTNHIATSAQMSPGNLYYHFKNKEEIIRAILDQMYAKWHPIWSLPDDIQVTLEDLRSRLLLNFEILWEYRFFYREAIALLQADAELKQKHQQMMESRMLDQEAFIGRFVQSGVLQFNHGVDNHRQLFTAGWIVATNWLGFLEMNGVTVDSARLQEGLELILSIIKPYIAIHAGEGNSYDHIEKKLSED</sequence>
<protein>
    <submittedName>
        <fullName evidence="4">TetR/AcrR family transcriptional regulator</fullName>
    </submittedName>
</protein>
<dbReference type="InterPro" id="IPR001647">
    <property type="entry name" value="HTH_TetR"/>
</dbReference>
<dbReference type="Gene3D" id="1.10.357.10">
    <property type="entry name" value="Tetracycline Repressor, domain 2"/>
    <property type="match status" value="1"/>
</dbReference>
<name>A0A4R4EAM1_9BACL</name>
<keyword evidence="5" id="KW-1185">Reference proteome</keyword>
<dbReference type="EMBL" id="SKFG01000015">
    <property type="protein sequence ID" value="TCZ75970.1"/>
    <property type="molecule type" value="Genomic_DNA"/>
</dbReference>
<dbReference type="AlphaFoldDB" id="A0A4R4EAM1"/>
<evidence type="ECO:0000313" key="5">
    <source>
        <dbReference type="Proteomes" id="UP000295418"/>
    </source>
</evidence>
<proteinExistence type="predicted"/>
<dbReference type="OrthoDB" id="9815924at2"/>
<evidence type="ECO:0000256" key="2">
    <source>
        <dbReference type="PROSITE-ProRule" id="PRU00335"/>
    </source>
</evidence>
<comment type="caution">
    <text evidence="4">The sequence shown here is derived from an EMBL/GenBank/DDBJ whole genome shotgun (WGS) entry which is preliminary data.</text>
</comment>
<dbReference type="Pfam" id="PF00440">
    <property type="entry name" value="TetR_N"/>
    <property type="match status" value="1"/>
</dbReference>
<dbReference type="PROSITE" id="PS50977">
    <property type="entry name" value="HTH_TETR_2"/>
    <property type="match status" value="1"/>
</dbReference>
<dbReference type="InterPro" id="IPR009057">
    <property type="entry name" value="Homeodomain-like_sf"/>
</dbReference>
<evidence type="ECO:0000256" key="1">
    <source>
        <dbReference type="ARBA" id="ARBA00023125"/>
    </source>
</evidence>
<dbReference type="PRINTS" id="PR00455">
    <property type="entry name" value="HTHTETR"/>
</dbReference>
<dbReference type="Pfam" id="PF13972">
    <property type="entry name" value="TetR"/>
    <property type="match status" value="1"/>
</dbReference>
<feature type="domain" description="HTH tetR-type" evidence="3">
    <location>
        <begin position="7"/>
        <end position="67"/>
    </location>
</feature>
<dbReference type="Proteomes" id="UP000295418">
    <property type="component" value="Unassembled WGS sequence"/>
</dbReference>
<dbReference type="PANTHER" id="PTHR43479">
    <property type="entry name" value="ACREF/ENVCD OPERON REPRESSOR-RELATED"/>
    <property type="match status" value="1"/>
</dbReference>
<reference evidence="4 5" key="1">
    <citation type="submission" date="2019-03" db="EMBL/GenBank/DDBJ databases">
        <authorList>
            <person name="Kim M.K.M."/>
        </authorList>
    </citation>
    <scope>NUCLEOTIDE SEQUENCE [LARGE SCALE GENOMIC DNA]</scope>
    <source>
        <strain evidence="4 5">18JY21-1</strain>
    </source>
</reference>
<gene>
    <name evidence="4" type="ORF">E0485_15315</name>
</gene>
<dbReference type="InterPro" id="IPR050624">
    <property type="entry name" value="HTH-type_Tx_Regulator"/>
</dbReference>
<dbReference type="InterPro" id="IPR025722">
    <property type="entry name" value="TetR"/>
</dbReference>
<keyword evidence="1 2" id="KW-0238">DNA-binding</keyword>
<dbReference type="PANTHER" id="PTHR43479:SF12">
    <property type="entry name" value="TRANSCRIPTIONAL REGULATORY PROTEIN"/>
    <property type="match status" value="1"/>
</dbReference>
<organism evidence="4 5">
    <name type="scientific">Paenibacillus albiflavus</name>
    <dbReference type="NCBI Taxonomy" id="2545760"/>
    <lineage>
        <taxon>Bacteria</taxon>
        <taxon>Bacillati</taxon>
        <taxon>Bacillota</taxon>
        <taxon>Bacilli</taxon>
        <taxon>Bacillales</taxon>
        <taxon>Paenibacillaceae</taxon>
        <taxon>Paenibacillus</taxon>
    </lineage>
</organism>
<evidence type="ECO:0000259" key="3">
    <source>
        <dbReference type="PROSITE" id="PS50977"/>
    </source>
</evidence>
<dbReference type="GO" id="GO:0003677">
    <property type="term" value="F:DNA binding"/>
    <property type="evidence" value="ECO:0007669"/>
    <property type="project" value="UniProtKB-UniRule"/>
</dbReference>
<feature type="DNA-binding region" description="H-T-H motif" evidence="2">
    <location>
        <begin position="30"/>
        <end position="49"/>
    </location>
</feature>
<accession>A0A4R4EAM1</accession>
<evidence type="ECO:0000313" key="4">
    <source>
        <dbReference type="EMBL" id="TCZ75970.1"/>
    </source>
</evidence>
<dbReference type="SUPFAM" id="SSF46689">
    <property type="entry name" value="Homeodomain-like"/>
    <property type="match status" value="1"/>
</dbReference>